<keyword evidence="1" id="KW-0472">Membrane</keyword>
<dbReference type="Proteomes" id="UP000016666">
    <property type="component" value="Chromosome 5"/>
</dbReference>
<dbReference type="GeneTree" id="ENSGT00960000189670"/>
<evidence type="ECO:0000313" key="3">
    <source>
        <dbReference type="Proteomes" id="UP000016666"/>
    </source>
</evidence>
<keyword evidence="1" id="KW-1133">Transmembrane helix</keyword>
<keyword evidence="3" id="KW-1185">Reference proteome</keyword>
<evidence type="ECO:0000256" key="1">
    <source>
        <dbReference type="SAM" id="Phobius"/>
    </source>
</evidence>
<sequence>PEDNEIILRLEPLMFSFPHCTTRLGSLRAHPPIVFLRYTLHVFSHTVDLLSHHTSLVLFIFLFFCIALCTNGEKSAWGANFA</sequence>
<keyword evidence="1" id="KW-0812">Transmembrane</keyword>
<organism evidence="2 3">
    <name type="scientific">Anas platyrhynchos platyrhynchos</name>
    <name type="common">Northern mallard</name>
    <dbReference type="NCBI Taxonomy" id="8840"/>
    <lineage>
        <taxon>Eukaryota</taxon>
        <taxon>Metazoa</taxon>
        <taxon>Chordata</taxon>
        <taxon>Craniata</taxon>
        <taxon>Vertebrata</taxon>
        <taxon>Euteleostomi</taxon>
        <taxon>Archelosauria</taxon>
        <taxon>Archosauria</taxon>
        <taxon>Dinosauria</taxon>
        <taxon>Saurischia</taxon>
        <taxon>Theropoda</taxon>
        <taxon>Coelurosauria</taxon>
        <taxon>Aves</taxon>
        <taxon>Neognathae</taxon>
        <taxon>Galloanserae</taxon>
        <taxon>Anseriformes</taxon>
        <taxon>Anatidae</taxon>
        <taxon>Anatinae</taxon>
        <taxon>Anas</taxon>
    </lineage>
</organism>
<protein>
    <submittedName>
        <fullName evidence="2">Uncharacterized protein</fullName>
    </submittedName>
</protein>
<feature type="transmembrane region" description="Helical" evidence="1">
    <location>
        <begin position="50"/>
        <end position="69"/>
    </location>
</feature>
<evidence type="ECO:0000313" key="2">
    <source>
        <dbReference type="Ensembl" id="ENSAPLP00000024305.1"/>
    </source>
</evidence>
<name>A0A493TF39_ANAPP</name>
<accession>A0A493TF39</accession>
<reference evidence="2" key="3">
    <citation type="submission" date="2025-09" db="UniProtKB">
        <authorList>
            <consortium name="Ensembl"/>
        </authorList>
    </citation>
    <scope>IDENTIFICATION</scope>
</reference>
<dbReference type="OMA" id="FSFPHCT"/>
<dbReference type="AlphaFoldDB" id="A0A493TF39"/>
<reference evidence="2 3" key="1">
    <citation type="submission" date="2017-10" db="EMBL/GenBank/DDBJ databases">
        <title>A new Pekin duck reference genome.</title>
        <authorList>
            <person name="Hou Z.-C."/>
            <person name="Zhou Z.-K."/>
            <person name="Zhu F."/>
            <person name="Hou S.-S."/>
        </authorList>
    </citation>
    <scope>NUCLEOTIDE SEQUENCE [LARGE SCALE GENOMIC DNA]</scope>
</reference>
<reference evidence="2" key="2">
    <citation type="submission" date="2025-08" db="UniProtKB">
        <authorList>
            <consortium name="Ensembl"/>
        </authorList>
    </citation>
    <scope>IDENTIFICATION</scope>
</reference>
<proteinExistence type="predicted"/>
<dbReference type="Ensembl" id="ENSAPLT00000019653.1">
    <property type="protein sequence ID" value="ENSAPLP00000024305.1"/>
    <property type="gene ID" value="ENSAPLG00000023412.1"/>
</dbReference>